<proteinExistence type="predicted"/>
<dbReference type="Proteomes" id="UP000448292">
    <property type="component" value="Unassembled WGS sequence"/>
</dbReference>
<accession>A0A7M3MAJ5</accession>
<dbReference type="OrthoDB" id="5501258at2"/>
<comment type="caution">
    <text evidence="1">The sequence shown here is derived from an EMBL/GenBank/DDBJ whole genome shotgun (WGS) entry which is preliminary data.</text>
</comment>
<name>A0A7M3MAJ5_9BACT</name>
<evidence type="ECO:0000313" key="1">
    <source>
        <dbReference type="EMBL" id="TVM14712.1"/>
    </source>
</evidence>
<sequence>MVFIYCIFALVLCYGFFSFFFYRMPFTISWINDFFVKKEKIAPHERNRIIFAGGSSTLFGIHASLAERKFKVPTVNFGIASGLQTDYYFYRLKQIAQEGDLIILPLEYSFYCFDGTVSTIKEQYIRTFDRDYLYKLPPHKLARFAYNKTPVDLLRSVWDIYRHIRNHHNKMYEKINYNPNMTNANGDQTLNVGNEIFLRKYNNGYYQPVIIPGEGSYETAGLALINDFNNWCRENHVKALLSG</sequence>
<keyword evidence="2" id="KW-1185">Reference proteome</keyword>
<dbReference type="AlphaFoldDB" id="A0A7M3MAJ5"/>
<dbReference type="RefSeq" id="WP_144304433.1">
    <property type="nucleotide sequence ID" value="NZ_QMIE01000021.1"/>
</dbReference>
<evidence type="ECO:0000313" key="2">
    <source>
        <dbReference type="Proteomes" id="UP000448292"/>
    </source>
</evidence>
<dbReference type="EMBL" id="QMIE01000021">
    <property type="protein sequence ID" value="TVM14712.1"/>
    <property type="molecule type" value="Genomic_DNA"/>
</dbReference>
<organism evidence="1 2">
    <name type="scientific">Oceanidesulfovibrio indonesiensis</name>
    <dbReference type="NCBI Taxonomy" id="54767"/>
    <lineage>
        <taxon>Bacteria</taxon>
        <taxon>Pseudomonadati</taxon>
        <taxon>Thermodesulfobacteriota</taxon>
        <taxon>Desulfovibrionia</taxon>
        <taxon>Desulfovibrionales</taxon>
        <taxon>Desulfovibrionaceae</taxon>
        <taxon>Oceanidesulfovibrio</taxon>
    </lineage>
</organism>
<reference evidence="1 2" key="1">
    <citation type="submission" date="2018-06" db="EMBL/GenBank/DDBJ databases">
        <title>Complete genome of Desulfovibrio indonesiensis P37SLT.</title>
        <authorList>
            <person name="Crispim J.S."/>
            <person name="Vidigal P.M.P."/>
            <person name="Silva L.C.F."/>
            <person name="Laguardia C.N."/>
            <person name="Araujo L.C."/>
            <person name="Dias R.S."/>
            <person name="Sousa M.P."/>
            <person name="Paula S.O."/>
            <person name="Silva C."/>
        </authorList>
    </citation>
    <scope>NUCLEOTIDE SEQUENCE [LARGE SCALE GENOMIC DNA]</scope>
    <source>
        <strain evidence="1 2">P37SLT</strain>
    </source>
</reference>
<gene>
    <name evidence="1" type="ORF">DPQ33_17040</name>
</gene>
<protein>
    <submittedName>
        <fullName evidence="1">Uncharacterized protein</fullName>
    </submittedName>
</protein>